<dbReference type="EMBL" id="JNAJ01000015">
    <property type="protein sequence ID" value="KGF91127.1"/>
    <property type="molecule type" value="Genomic_DNA"/>
</dbReference>
<accession>A0A0A1ZNH3</accession>
<name>A0A0A1ZNH3_PROMR</name>
<dbReference type="Proteomes" id="UP000030491">
    <property type="component" value="Unassembled WGS sequence"/>
</dbReference>
<evidence type="ECO:0000313" key="2">
    <source>
        <dbReference type="Proteomes" id="UP000030491"/>
    </source>
</evidence>
<evidence type="ECO:0000313" key="1">
    <source>
        <dbReference type="EMBL" id="KGF91127.1"/>
    </source>
</evidence>
<protein>
    <submittedName>
        <fullName evidence="1">Uncharacterized protein</fullName>
    </submittedName>
</protein>
<sequence length="41" mass="4998">MAQNWSIYLSEIKNVLKITKNDILYFNDYLPSYHLKVEYTK</sequence>
<proteinExistence type="predicted"/>
<organism evidence="1 2">
    <name type="scientific">Prochlorococcus marinus str. MIT 9116</name>
    <dbReference type="NCBI Taxonomy" id="167544"/>
    <lineage>
        <taxon>Bacteria</taxon>
        <taxon>Bacillati</taxon>
        <taxon>Cyanobacteriota</taxon>
        <taxon>Cyanophyceae</taxon>
        <taxon>Synechococcales</taxon>
        <taxon>Prochlorococcaceae</taxon>
        <taxon>Prochlorococcus</taxon>
    </lineage>
</organism>
<reference evidence="2" key="1">
    <citation type="journal article" date="2014" name="Sci. Data">
        <title>Genomes of diverse isolates of the marine cyanobacterium Prochlorococcus.</title>
        <authorList>
            <person name="Biller S."/>
            <person name="Berube P."/>
            <person name="Thompson J."/>
            <person name="Kelly L."/>
            <person name="Roggensack S."/>
            <person name="Awad L."/>
            <person name="Roache-Johnson K."/>
            <person name="Ding H."/>
            <person name="Giovannoni S.J."/>
            <person name="Moore L.R."/>
            <person name="Chisholm S.W."/>
        </authorList>
    </citation>
    <scope>NUCLEOTIDE SEQUENCE [LARGE SCALE GENOMIC DNA]</scope>
</reference>
<dbReference type="AlphaFoldDB" id="A0A0A1ZNH3"/>
<comment type="caution">
    <text evidence="1">The sequence shown here is derived from an EMBL/GenBank/DDBJ whole genome shotgun (WGS) entry which is preliminary data.</text>
</comment>
<gene>
    <name evidence="1" type="ORF">EU93_1297</name>
</gene>